<evidence type="ECO:0000256" key="1">
    <source>
        <dbReference type="ARBA" id="ARBA00001946"/>
    </source>
</evidence>
<evidence type="ECO:0000256" key="4">
    <source>
        <dbReference type="ARBA" id="ARBA00022723"/>
    </source>
</evidence>
<evidence type="ECO:0000313" key="10">
    <source>
        <dbReference type="EMBL" id="NML75907.1"/>
    </source>
</evidence>
<keyword evidence="8" id="KW-0800">Toxin</keyword>
<accession>A0A7Y0AYM6</accession>
<dbReference type="Proteomes" id="UP000541470">
    <property type="component" value="Unassembled WGS sequence"/>
</dbReference>
<evidence type="ECO:0000256" key="3">
    <source>
        <dbReference type="ARBA" id="ARBA00022722"/>
    </source>
</evidence>
<keyword evidence="11" id="KW-1185">Reference proteome</keyword>
<evidence type="ECO:0000259" key="9">
    <source>
        <dbReference type="Pfam" id="PF01850"/>
    </source>
</evidence>
<dbReference type="GO" id="GO:0004540">
    <property type="term" value="F:RNA nuclease activity"/>
    <property type="evidence" value="ECO:0007669"/>
    <property type="project" value="InterPro"/>
</dbReference>
<sequence>MFIDTSVIVALLAGEDDAAAYADRIERSGARFTSGLVVLEASMRLATMLDLDPVLVESRIQVLLREAEIELLPIDGPVATVAVQAFATYGKGRGHPARLNLADCMSYACARVHGLSLMFKGEDFALTDIPAA</sequence>
<comment type="function">
    <text evidence="8">Toxic component of a toxin-antitoxin (TA) system. An RNase.</text>
</comment>
<feature type="domain" description="PIN" evidence="9">
    <location>
        <begin position="1"/>
        <end position="128"/>
    </location>
</feature>
<reference evidence="10 11" key="1">
    <citation type="submission" date="2020-04" db="EMBL/GenBank/DDBJ databases">
        <title>Rhizobium sp. S-51 isolated from soil.</title>
        <authorList>
            <person name="Dahal R.H."/>
        </authorList>
    </citation>
    <scope>NUCLEOTIDE SEQUENCE [LARGE SCALE GENOMIC DNA]</scope>
    <source>
        <strain evidence="10 11">S-51</strain>
    </source>
</reference>
<evidence type="ECO:0000256" key="6">
    <source>
        <dbReference type="ARBA" id="ARBA00022842"/>
    </source>
</evidence>
<dbReference type="SUPFAM" id="SSF88723">
    <property type="entry name" value="PIN domain-like"/>
    <property type="match status" value="1"/>
</dbReference>
<dbReference type="AlphaFoldDB" id="A0A7Y0AYM6"/>
<feature type="binding site" evidence="8">
    <location>
        <position position="4"/>
    </location>
    <ligand>
        <name>Mg(2+)</name>
        <dbReference type="ChEBI" id="CHEBI:18420"/>
    </ligand>
</feature>
<comment type="caution">
    <text evidence="10">The sequence shown here is derived from an EMBL/GenBank/DDBJ whole genome shotgun (WGS) entry which is preliminary data.</text>
</comment>
<keyword evidence="6 8" id="KW-0460">Magnesium</keyword>
<dbReference type="GO" id="GO:0090729">
    <property type="term" value="F:toxin activity"/>
    <property type="evidence" value="ECO:0007669"/>
    <property type="project" value="UniProtKB-KW"/>
</dbReference>
<dbReference type="InterPro" id="IPR029060">
    <property type="entry name" value="PIN-like_dom_sf"/>
</dbReference>
<dbReference type="Pfam" id="PF01850">
    <property type="entry name" value="PIN"/>
    <property type="match status" value="1"/>
</dbReference>
<organism evidence="10 11">
    <name type="scientific">Rhizobium terricola</name>
    <dbReference type="NCBI Taxonomy" id="2728849"/>
    <lineage>
        <taxon>Bacteria</taxon>
        <taxon>Pseudomonadati</taxon>
        <taxon>Pseudomonadota</taxon>
        <taxon>Alphaproteobacteria</taxon>
        <taxon>Hyphomicrobiales</taxon>
        <taxon>Rhizobiaceae</taxon>
        <taxon>Rhizobium/Agrobacterium group</taxon>
        <taxon>Rhizobium</taxon>
    </lineage>
</organism>
<keyword evidence="5 8" id="KW-0378">Hydrolase</keyword>
<evidence type="ECO:0000256" key="7">
    <source>
        <dbReference type="ARBA" id="ARBA00038093"/>
    </source>
</evidence>
<dbReference type="InterPro" id="IPR022907">
    <property type="entry name" value="VapC_family"/>
</dbReference>
<gene>
    <name evidence="8" type="primary">vapC</name>
    <name evidence="10" type="ORF">HHL25_17380</name>
</gene>
<keyword evidence="2 8" id="KW-1277">Toxin-antitoxin system</keyword>
<dbReference type="GO" id="GO:0016787">
    <property type="term" value="F:hydrolase activity"/>
    <property type="evidence" value="ECO:0007669"/>
    <property type="project" value="UniProtKB-KW"/>
</dbReference>
<keyword evidence="4 8" id="KW-0479">Metal-binding</keyword>
<dbReference type="EC" id="3.1.-.-" evidence="8"/>
<protein>
    <recommendedName>
        <fullName evidence="8">Ribonuclease VapC</fullName>
        <shortName evidence="8">RNase VapC</shortName>
        <ecNumber evidence="8">3.1.-.-</ecNumber>
    </recommendedName>
    <alternativeName>
        <fullName evidence="8">Toxin VapC</fullName>
    </alternativeName>
</protein>
<evidence type="ECO:0000256" key="2">
    <source>
        <dbReference type="ARBA" id="ARBA00022649"/>
    </source>
</evidence>
<evidence type="ECO:0000313" key="11">
    <source>
        <dbReference type="Proteomes" id="UP000541470"/>
    </source>
</evidence>
<dbReference type="HAMAP" id="MF_00265">
    <property type="entry name" value="VapC_Nob1"/>
    <property type="match status" value="1"/>
</dbReference>
<evidence type="ECO:0000256" key="5">
    <source>
        <dbReference type="ARBA" id="ARBA00022801"/>
    </source>
</evidence>
<name>A0A7Y0AYM6_9HYPH</name>
<dbReference type="CDD" id="cd09871">
    <property type="entry name" value="PIN_MtVapC28-VapC30-like"/>
    <property type="match status" value="1"/>
</dbReference>
<keyword evidence="3 8" id="KW-0540">Nuclease</keyword>
<dbReference type="InterPro" id="IPR002716">
    <property type="entry name" value="PIN_dom"/>
</dbReference>
<dbReference type="InterPro" id="IPR050556">
    <property type="entry name" value="Type_II_TA_system_RNase"/>
</dbReference>
<comment type="cofactor">
    <cofactor evidence="1 8">
        <name>Mg(2+)</name>
        <dbReference type="ChEBI" id="CHEBI:18420"/>
    </cofactor>
</comment>
<evidence type="ECO:0000256" key="8">
    <source>
        <dbReference type="HAMAP-Rule" id="MF_00265"/>
    </source>
</evidence>
<comment type="similarity">
    <text evidence="7 8">Belongs to the PINc/VapC protein family.</text>
</comment>
<dbReference type="GO" id="GO:0000287">
    <property type="term" value="F:magnesium ion binding"/>
    <property type="evidence" value="ECO:0007669"/>
    <property type="project" value="UniProtKB-UniRule"/>
</dbReference>
<dbReference type="PANTHER" id="PTHR33653">
    <property type="entry name" value="RIBONUCLEASE VAPC2"/>
    <property type="match status" value="1"/>
</dbReference>
<feature type="binding site" evidence="8">
    <location>
        <position position="103"/>
    </location>
    <ligand>
        <name>Mg(2+)</name>
        <dbReference type="ChEBI" id="CHEBI:18420"/>
    </ligand>
</feature>
<dbReference type="EMBL" id="JABBGK010000003">
    <property type="protein sequence ID" value="NML75907.1"/>
    <property type="molecule type" value="Genomic_DNA"/>
</dbReference>
<dbReference type="Gene3D" id="3.40.50.1010">
    <property type="entry name" value="5'-nuclease"/>
    <property type="match status" value="1"/>
</dbReference>
<dbReference type="PANTHER" id="PTHR33653:SF1">
    <property type="entry name" value="RIBONUCLEASE VAPC2"/>
    <property type="match status" value="1"/>
</dbReference>
<proteinExistence type="inferred from homology"/>